<protein>
    <recommendedName>
        <fullName evidence="5">Periplasmic binding protein domain-containing protein</fullName>
    </recommendedName>
</protein>
<dbReference type="KEGG" id="alam:RT761_00613"/>
<organism evidence="6 7">
    <name type="scientific">Atribacter laminatus</name>
    <dbReference type="NCBI Taxonomy" id="2847778"/>
    <lineage>
        <taxon>Bacteria</taxon>
        <taxon>Pseudomonadati</taxon>
        <taxon>Atribacterota</taxon>
        <taxon>Atribacteria</taxon>
        <taxon>Atribacterales</taxon>
        <taxon>Atribacteraceae</taxon>
        <taxon>Atribacter</taxon>
    </lineage>
</organism>
<dbReference type="SUPFAM" id="SSF53822">
    <property type="entry name" value="Periplasmic binding protein-like I"/>
    <property type="match status" value="1"/>
</dbReference>
<dbReference type="Pfam" id="PF13407">
    <property type="entry name" value="Peripla_BP_4"/>
    <property type="match status" value="1"/>
</dbReference>
<evidence type="ECO:0000256" key="4">
    <source>
        <dbReference type="SAM" id="SignalP"/>
    </source>
</evidence>
<accession>A0A7T1F245</accession>
<feature type="signal peptide" evidence="4">
    <location>
        <begin position="1"/>
        <end position="27"/>
    </location>
</feature>
<evidence type="ECO:0000256" key="1">
    <source>
        <dbReference type="ARBA" id="ARBA00004196"/>
    </source>
</evidence>
<evidence type="ECO:0000259" key="5">
    <source>
        <dbReference type="Pfam" id="PF13407"/>
    </source>
</evidence>
<sequence>MSRLNKKFMVVCVLVFIIGIFSMMALAADDAESQRRELAQKYKNAEPGESFLVGHITFHLSQEYSMMVLQSIEQACRQLGLQFSSSLATSDAEWIQQTQSMIAAGAKAIIYNCPSVSIIPELAKICNDNKVFLATYFGLTAETFPGDFGPYWVIDNTPMSDEQTFLPLVLLFQKMRDNGKTKFLHIQASTTNATISTALINLGVFQAWKLYPEIMALGHQWGEWNYEGGRKAAEAALAVRQDYEGLWGANDSVTIGALRALEDRGLNIGPFTASRDMEMTTAEEILQGNFLCTCGFDIPYYGGRLVPMLYDMCVGEWYPLPEEMIQAPELSVYGKPGDLEKLAEAAGIDDHPNFKVGPTEENLEKILKKMKDRQPEYPYDFRLMSYSKCKELGLEFDIHAGAGTELGRHNFIYAASLEKFGSVDAFKKHVIALMEYFLDFSVADTWEEAEEYAKTFPPELKVDPIWK</sequence>
<comment type="subcellular location">
    <subcellularLocation>
        <location evidence="1">Cell envelope</location>
    </subcellularLocation>
</comment>
<dbReference type="RefSeq" id="WP_218112615.1">
    <property type="nucleotide sequence ID" value="NZ_CP065383.1"/>
</dbReference>
<evidence type="ECO:0000313" key="7">
    <source>
        <dbReference type="Proteomes" id="UP000594463"/>
    </source>
</evidence>
<evidence type="ECO:0000256" key="2">
    <source>
        <dbReference type="ARBA" id="ARBA00007639"/>
    </source>
</evidence>
<dbReference type="GO" id="GO:0030246">
    <property type="term" value="F:carbohydrate binding"/>
    <property type="evidence" value="ECO:0007669"/>
    <property type="project" value="UniProtKB-ARBA"/>
</dbReference>
<gene>
    <name evidence="6" type="ORF">RT761_00613</name>
</gene>
<dbReference type="EMBL" id="CP065383">
    <property type="protein sequence ID" value="QPM67410.1"/>
    <property type="molecule type" value="Genomic_DNA"/>
</dbReference>
<dbReference type="Proteomes" id="UP000594463">
    <property type="component" value="Chromosome"/>
</dbReference>
<proteinExistence type="inferred from homology"/>
<dbReference type="InterPro" id="IPR025997">
    <property type="entry name" value="SBP_2_dom"/>
</dbReference>
<comment type="similarity">
    <text evidence="2">Belongs to the bacterial solute-binding protein 2 family.</text>
</comment>
<dbReference type="InterPro" id="IPR028082">
    <property type="entry name" value="Peripla_BP_I"/>
</dbReference>
<reference evidence="6 7" key="1">
    <citation type="journal article" date="2021" name="Nat. Commun.">
        <title>Isolation of a member of the candidate phylum Atribacteria reveals a unique cell membrane structure.</title>
        <authorList>
            <person name="Taiki K."/>
            <person name="Nobu M.K."/>
            <person name="Kusada H."/>
            <person name="Meng X.-Y."/>
            <person name="Hosoki N."/>
            <person name="Uematsu K."/>
            <person name="Yoshioka H."/>
            <person name="Kamagata Y."/>
            <person name="Tamaki H."/>
        </authorList>
    </citation>
    <scope>NUCLEOTIDE SEQUENCE [LARGE SCALE GENOMIC DNA]</scope>
    <source>
        <strain evidence="6 7">RT761</strain>
    </source>
</reference>
<dbReference type="Gene3D" id="3.40.50.2300">
    <property type="match status" value="2"/>
</dbReference>
<dbReference type="PANTHER" id="PTHR46847:SF1">
    <property type="entry name" value="D-ALLOSE-BINDING PERIPLASMIC PROTEIN-RELATED"/>
    <property type="match status" value="1"/>
</dbReference>
<evidence type="ECO:0000313" key="6">
    <source>
        <dbReference type="EMBL" id="QPM67410.1"/>
    </source>
</evidence>
<evidence type="ECO:0000256" key="3">
    <source>
        <dbReference type="ARBA" id="ARBA00022729"/>
    </source>
</evidence>
<name>A0A7T1F245_ATRLM</name>
<dbReference type="GO" id="GO:0030313">
    <property type="term" value="C:cell envelope"/>
    <property type="evidence" value="ECO:0007669"/>
    <property type="project" value="UniProtKB-SubCell"/>
</dbReference>
<dbReference type="AlphaFoldDB" id="A0A7T1F245"/>
<dbReference type="PANTHER" id="PTHR46847">
    <property type="entry name" value="D-ALLOSE-BINDING PERIPLASMIC PROTEIN-RELATED"/>
    <property type="match status" value="1"/>
</dbReference>
<keyword evidence="7" id="KW-1185">Reference proteome</keyword>
<feature type="domain" description="Periplasmic binding protein" evidence="5">
    <location>
        <begin position="59"/>
        <end position="316"/>
    </location>
</feature>
<keyword evidence="3 4" id="KW-0732">Signal</keyword>
<feature type="chain" id="PRO_5031545604" description="Periplasmic binding protein domain-containing protein" evidence="4">
    <location>
        <begin position="28"/>
        <end position="467"/>
    </location>
</feature>